<accession>A0A0A9HHN8</accession>
<proteinExistence type="predicted"/>
<reference evidence="1" key="1">
    <citation type="submission" date="2014-09" db="EMBL/GenBank/DDBJ databases">
        <authorList>
            <person name="Magalhaes I.L.F."/>
            <person name="Oliveira U."/>
            <person name="Santos F.R."/>
            <person name="Vidigal T.H.D.A."/>
            <person name="Brescovit A.D."/>
            <person name="Santos A.J."/>
        </authorList>
    </citation>
    <scope>NUCLEOTIDE SEQUENCE</scope>
    <source>
        <tissue evidence="1">Shoot tissue taken approximately 20 cm above the soil surface</tissue>
    </source>
</reference>
<name>A0A0A9HHN8_ARUDO</name>
<reference evidence="1" key="2">
    <citation type="journal article" date="2015" name="Data Brief">
        <title>Shoot transcriptome of the giant reed, Arundo donax.</title>
        <authorList>
            <person name="Barrero R.A."/>
            <person name="Guerrero F.D."/>
            <person name="Moolhuijzen P."/>
            <person name="Goolsby J.A."/>
            <person name="Tidwell J."/>
            <person name="Bellgard S.E."/>
            <person name="Bellgard M.I."/>
        </authorList>
    </citation>
    <scope>NUCLEOTIDE SEQUENCE</scope>
    <source>
        <tissue evidence="1">Shoot tissue taken approximately 20 cm above the soil surface</tissue>
    </source>
</reference>
<dbReference type="AlphaFoldDB" id="A0A0A9HHN8"/>
<organism evidence="1">
    <name type="scientific">Arundo donax</name>
    <name type="common">Giant reed</name>
    <name type="synonym">Donax arundinaceus</name>
    <dbReference type="NCBI Taxonomy" id="35708"/>
    <lineage>
        <taxon>Eukaryota</taxon>
        <taxon>Viridiplantae</taxon>
        <taxon>Streptophyta</taxon>
        <taxon>Embryophyta</taxon>
        <taxon>Tracheophyta</taxon>
        <taxon>Spermatophyta</taxon>
        <taxon>Magnoliopsida</taxon>
        <taxon>Liliopsida</taxon>
        <taxon>Poales</taxon>
        <taxon>Poaceae</taxon>
        <taxon>PACMAD clade</taxon>
        <taxon>Arundinoideae</taxon>
        <taxon>Arundineae</taxon>
        <taxon>Arundo</taxon>
    </lineage>
</organism>
<evidence type="ECO:0000313" key="1">
    <source>
        <dbReference type="EMBL" id="JAE36267.1"/>
    </source>
</evidence>
<sequence>MLLNHGMYSYEVNSSRRNLDTLHSSFPSGWPM</sequence>
<dbReference type="EMBL" id="GBRH01161629">
    <property type="protein sequence ID" value="JAE36267.1"/>
    <property type="molecule type" value="Transcribed_RNA"/>
</dbReference>
<protein>
    <submittedName>
        <fullName evidence="1">Uncharacterized protein</fullName>
    </submittedName>
</protein>